<dbReference type="GeneID" id="118477223"/>
<dbReference type="InterPro" id="IPR052954">
    <property type="entry name" value="GPCR-Ligand_Int"/>
</dbReference>
<proteinExistence type="predicted"/>
<evidence type="ECO:0000256" key="4">
    <source>
        <dbReference type="ARBA" id="ARBA00023136"/>
    </source>
</evidence>
<accession>A0ABM1VNS7</accession>
<dbReference type="SUPFAM" id="SSF81321">
    <property type="entry name" value="Family A G protein-coupled receptor-like"/>
    <property type="match status" value="1"/>
</dbReference>
<feature type="domain" description="G-protein coupled receptors family 1 profile" evidence="6">
    <location>
        <begin position="52"/>
        <end position="336"/>
    </location>
</feature>
<evidence type="ECO:0000256" key="1">
    <source>
        <dbReference type="ARBA" id="ARBA00004370"/>
    </source>
</evidence>
<reference evidence="8" key="1">
    <citation type="submission" date="2025-08" db="UniProtKB">
        <authorList>
            <consortium name="RefSeq"/>
        </authorList>
    </citation>
    <scope>IDENTIFICATION</scope>
</reference>
<dbReference type="PANTHER" id="PTHR46641:SF2">
    <property type="entry name" value="FMRFAMIDE RECEPTOR"/>
    <property type="match status" value="1"/>
</dbReference>
<feature type="transmembrane region" description="Helical" evidence="5">
    <location>
        <begin position="220"/>
        <end position="238"/>
    </location>
</feature>
<evidence type="ECO:0000313" key="8">
    <source>
        <dbReference type="RefSeq" id="XP_035824069.1"/>
    </source>
</evidence>
<keyword evidence="3 5" id="KW-1133">Transmembrane helix</keyword>
<gene>
    <name evidence="8" type="primary">LOC118477223</name>
</gene>
<protein>
    <submittedName>
        <fullName evidence="8">Uncharacterized protein LOC118477223</fullName>
    </submittedName>
</protein>
<dbReference type="PROSITE" id="PS50262">
    <property type="entry name" value="G_PROTEIN_RECEP_F1_2"/>
    <property type="match status" value="1"/>
</dbReference>
<name>A0ABM1VNS7_APLCA</name>
<evidence type="ECO:0000259" key="6">
    <source>
        <dbReference type="PROSITE" id="PS50262"/>
    </source>
</evidence>
<keyword evidence="7" id="KW-1185">Reference proteome</keyword>
<feature type="transmembrane region" description="Helical" evidence="5">
    <location>
        <begin position="163"/>
        <end position="182"/>
    </location>
</feature>
<evidence type="ECO:0000256" key="3">
    <source>
        <dbReference type="ARBA" id="ARBA00022989"/>
    </source>
</evidence>
<keyword evidence="2 5" id="KW-0812">Transmembrane</keyword>
<comment type="subcellular location">
    <subcellularLocation>
        <location evidence="1">Membrane</location>
    </subcellularLocation>
</comment>
<dbReference type="Gene3D" id="1.20.1070.10">
    <property type="entry name" value="Rhodopsin 7-helix transmembrane proteins"/>
    <property type="match status" value="1"/>
</dbReference>
<sequence>MQQLSKVAMDQWNISRELTSVDSDPDPISADVKYLFDVIITCGLHTSLVVFGSVTNILNVIIFSRIGVMDSITISFVALSFTDFGVEFMNTAERVCMIFSLVLAADEREINVDLDALAYTLTWYAKISYDMSVFITVFIAVQKCCCVALPFHFSDVFTPIKSIVINVTIVCGFLVYHLPVMANQDLRWRFDPRTNSSRLVMWVTKERSILLSINDFGRNIYITASQVIVIICLLILVIKLRKSSAFRRTVASGDESTSKEESSKVKFSTRDLNVIKSVTYVAALFVACTIPSVALAYCRQFIPKFDFTGHANLFLVVFRVRNTFIYLCCAVNIFIYYRFNTKFREETKILFRPFLLRVRLRRDQKEAAKGDEGE</sequence>
<organism evidence="7 8">
    <name type="scientific">Aplysia californica</name>
    <name type="common">California sea hare</name>
    <dbReference type="NCBI Taxonomy" id="6500"/>
    <lineage>
        <taxon>Eukaryota</taxon>
        <taxon>Metazoa</taxon>
        <taxon>Spiralia</taxon>
        <taxon>Lophotrochozoa</taxon>
        <taxon>Mollusca</taxon>
        <taxon>Gastropoda</taxon>
        <taxon>Heterobranchia</taxon>
        <taxon>Euthyneura</taxon>
        <taxon>Tectipleura</taxon>
        <taxon>Aplysiida</taxon>
        <taxon>Aplysioidea</taxon>
        <taxon>Aplysiidae</taxon>
        <taxon>Aplysia</taxon>
    </lineage>
</organism>
<feature type="transmembrane region" description="Helical" evidence="5">
    <location>
        <begin position="278"/>
        <end position="302"/>
    </location>
</feature>
<evidence type="ECO:0000256" key="5">
    <source>
        <dbReference type="SAM" id="Phobius"/>
    </source>
</evidence>
<dbReference type="RefSeq" id="XP_035824069.1">
    <property type="nucleotide sequence ID" value="XM_035968176.1"/>
</dbReference>
<dbReference type="InterPro" id="IPR017452">
    <property type="entry name" value="GPCR_Rhodpsn_7TM"/>
</dbReference>
<feature type="transmembrane region" description="Helical" evidence="5">
    <location>
        <begin position="131"/>
        <end position="151"/>
    </location>
</feature>
<dbReference type="Proteomes" id="UP000694888">
    <property type="component" value="Unplaced"/>
</dbReference>
<evidence type="ECO:0000313" key="7">
    <source>
        <dbReference type="Proteomes" id="UP000694888"/>
    </source>
</evidence>
<evidence type="ECO:0000256" key="2">
    <source>
        <dbReference type="ARBA" id="ARBA00022692"/>
    </source>
</evidence>
<dbReference type="PANTHER" id="PTHR46641">
    <property type="entry name" value="FMRFAMIDE RECEPTOR-RELATED"/>
    <property type="match status" value="1"/>
</dbReference>
<keyword evidence="4 5" id="KW-0472">Membrane</keyword>
<feature type="transmembrane region" description="Helical" evidence="5">
    <location>
        <begin position="322"/>
        <end position="339"/>
    </location>
</feature>